<dbReference type="PROSITE" id="PS51186">
    <property type="entry name" value="GNAT"/>
    <property type="match status" value="1"/>
</dbReference>
<dbReference type="Proteomes" id="UP000619457">
    <property type="component" value="Unassembled WGS sequence"/>
</dbReference>
<evidence type="ECO:0000256" key="2">
    <source>
        <dbReference type="ARBA" id="ARBA00023315"/>
    </source>
</evidence>
<dbReference type="InterPro" id="IPR016181">
    <property type="entry name" value="Acyl_CoA_acyltransferase"/>
</dbReference>
<organism evidence="4 5">
    <name type="scientific">Echinicola pacifica</name>
    <dbReference type="NCBI Taxonomy" id="346377"/>
    <lineage>
        <taxon>Bacteria</taxon>
        <taxon>Pseudomonadati</taxon>
        <taxon>Bacteroidota</taxon>
        <taxon>Cytophagia</taxon>
        <taxon>Cytophagales</taxon>
        <taxon>Cyclobacteriaceae</taxon>
        <taxon>Echinicola</taxon>
    </lineage>
</organism>
<keyword evidence="5" id="KW-1185">Reference proteome</keyword>
<keyword evidence="1" id="KW-0808">Transferase</keyword>
<keyword evidence="2" id="KW-0012">Acyltransferase</keyword>
<dbReference type="AlphaFoldDB" id="A0A918Q069"/>
<reference evidence="4" key="2">
    <citation type="submission" date="2020-09" db="EMBL/GenBank/DDBJ databases">
        <authorList>
            <person name="Sun Q."/>
            <person name="Kim S."/>
        </authorList>
    </citation>
    <scope>NUCLEOTIDE SEQUENCE</scope>
    <source>
        <strain evidence="4">KCTC 12368</strain>
    </source>
</reference>
<dbReference type="CDD" id="cd04301">
    <property type="entry name" value="NAT_SF"/>
    <property type="match status" value="1"/>
</dbReference>
<accession>A0A918Q069</accession>
<feature type="domain" description="N-acetyltransferase" evidence="3">
    <location>
        <begin position="2"/>
        <end position="146"/>
    </location>
</feature>
<dbReference type="PANTHER" id="PTHR43800">
    <property type="entry name" value="PEPTIDYL-LYSINE N-ACETYLTRANSFERASE YJAB"/>
    <property type="match status" value="1"/>
</dbReference>
<evidence type="ECO:0000256" key="1">
    <source>
        <dbReference type="ARBA" id="ARBA00022679"/>
    </source>
</evidence>
<protein>
    <recommendedName>
        <fullName evidence="3">N-acetyltransferase domain-containing protein</fullName>
    </recommendedName>
</protein>
<name>A0A918Q069_9BACT</name>
<sequence length="146" mass="16170">MIIDQNLSKEDFPALIEVWEAAARATHDFLAPGEIERLKPLILENYLPLMQLACVRTDTGGIAGFLGRAADKVEMLFVHPNSMGQGIGKALMLFAIQQWKVDKVDVNEENNGAQLFYSKLGFQSVGRAELDGEGNPHPVLFLKLMD</sequence>
<dbReference type="Gene3D" id="3.40.630.30">
    <property type="match status" value="1"/>
</dbReference>
<proteinExistence type="predicted"/>
<dbReference type="PANTHER" id="PTHR43800:SF1">
    <property type="entry name" value="PEPTIDYL-LYSINE N-ACETYLTRANSFERASE YJAB"/>
    <property type="match status" value="1"/>
</dbReference>
<dbReference type="GO" id="GO:0016747">
    <property type="term" value="F:acyltransferase activity, transferring groups other than amino-acyl groups"/>
    <property type="evidence" value="ECO:0007669"/>
    <property type="project" value="InterPro"/>
</dbReference>
<evidence type="ECO:0000313" key="5">
    <source>
        <dbReference type="Proteomes" id="UP000619457"/>
    </source>
</evidence>
<comment type="caution">
    <text evidence="4">The sequence shown here is derived from an EMBL/GenBank/DDBJ whole genome shotgun (WGS) entry which is preliminary data.</text>
</comment>
<dbReference type="EMBL" id="BMWX01000003">
    <property type="protein sequence ID" value="GGZ27839.1"/>
    <property type="molecule type" value="Genomic_DNA"/>
</dbReference>
<dbReference type="Pfam" id="PF13508">
    <property type="entry name" value="Acetyltransf_7"/>
    <property type="match status" value="1"/>
</dbReference>
<evidence type="ECO:0000259" key="3">
    <source>
        <dbReference type="PROSITE" id="PS51186"/>
    </source>
</evidence>
<reference evidence="4" key="1">
    <citation type="journal article" date="2014" name="Int. J. Syst. Evol. Microbiol.">
        <title>Complete genome sequence of Corynebacterium casei LMG S-19264T (=DSM 44701T), isolated from a smear-ripened cheese.</title>
        <authorList>
            <consortium name="US DOE Joint Genome Institute (JGI-PGF)"/>
            <person name="Walter F."/>
            <person name="Albersmeier A."/>
            <person name="Kalinowski J."/>
            <person name="Ruckert C."/>
        </authorList>
    </citation>
    <scope>NUCLEOTIDE SEQUENCE</scope>
    <source>
        <strain evidence="4">KCTC 12368</strain>
    </source>
</reference>
<gene>
    <name evidence="4" type="ORF">GCM10007049_20860</name>
</gene>
<dbReference type="InterPro" id="IPR000182">
    <property type="entry name" value="GNAT_dom"/>
</dbReference>
<evidence type="ECO:0000313" key="4">
    <source>
        <dbReference type="EMBL" id="GGZ27839.1"/>
    </source>
</evidence>
<dbReference type="SUPFAM" id="SSF55729">
    <property type="entry name" value="Acyl-CoA N-acyltransferases (Nat)"/>
    <property type="match status" value="1"/>
</dbReference>
<dbReference type="RefSeq" id="WP_018473004.1">
    <property type="nucleotide sequence ID" value="NZ_BMWX01000003.1"/>
</dbReference>